<proteinExistence type="inferred from homology"/>
<evidence type="ECO:0000256" key="5">
    <source>
        <dbReference type="ARBA" id="ARBA00022741"/>
    </source>
</evidence>
<dbReference type="PROSITE" id="PS00106">
    <property type="entry name" value="GALACTOKINASE"/>
    <property type="match status" value="1"/>
</dbReference>
<dbReference type="InterPro" id="IPR019539">
    <property type="entry name" value="GalKase_N"/>
</dbReference>
<keyword evidence="3 15" id="KW-0808">Transferase</keyword>
<evidence type="ECO:0000256" key="4">
    <source>
        <dbReference type="ARBA" id="ARBA00022723"/>
    </source>
</evidence>
<dbReference type="NCBIfam" id="TIGR00131">
    <property type="entry name" value="gal_kin"/>
    <property type="match status" value="1"/>
</dbReference>
<dbReference type="GO" id="GO:0005829">
    <property type="term" value="C:cytosol"/>
    <property type="evidence" value="ECO:0007669"/>
    <property type="project" value="TreeGrafter"/>
</dbReference>
<feature type="domain" description="GHMP kinase C-terminal" evidence="13">
    <location>
        <begin position="304"/>
        <end position="387"/>
    </location>
</feature>
<dbReference type="PRINTS" id="PR00959">
    <property type="entry name" value="MEVGALKINASE"/>
</dbReference>
<dbReference type="InterPro" id="IPR006204">
    <property type="entry name" value="GHMP_kinase_N_dom"/>
</dbReference>
<comment type="similarity">
    <text evidence="1">Belongs to the GHMP kinase family. GalK subfamily.</text>
</comment>
<dbReference type="InterPro" id="IPR013750">
    <property type="entry name" value="GHMP_kinase_C_dom"/>
</dbReference>
<dbReference type="InterPro" id="IPR019741">
    <property type="entry name" value="Galactokinase_CS"/>
</dbReference>
<evidence type="ECO:0000259" key="12">
    <source>
        <dbReference type="Pfam" id="PF00288"/>
    </source>
</evidence>
<evidence type="ECO:0000256" key="10">
    <source>
        <dbReference type="ARBA" id="ARBA00023277"/>
    </source>
</evidence>
<comment type="caution">
    <text evidence="15">The sequence shown here is derived from an EMBL/GenBank/DDBJ whole genome shotgun (WGS) entry which is preliminary data.</text>
</comment>
<evidence type="ECO:0000256" key="2">
    <source>
        <dbReference type="ARBA" id="ARBA00022490"/>
    </source>
</evidence>
<dbReference type="InterPro" id="IPR020568">
    <property type="entry name" value="Ribosomal_Su5_D2-typ_SF"/>
</dbReference>
<dbReference type="InterPro" id="IPR006206">
    <property type="entry name" value="Mevalonate/galactokinase"/>
</dbReference>
<evidence type="ECO:0000256" key="3">
    <source>
        <dbReference type="ARBA" id="ARBA00022679"/>
    </source>
</evidence>
<dbReference type="Pfam" id="PF00288">
    <property type="entry name" value="GHMP_kinases_N"/>
    <property type="match status" value="1"/>
</dbReference>
<keyword evidence="7" id="KW-0067">ATP-binding</keyword>
<dbReference type="AlphaFoldDB" id="A0A5C5ZJH0"/>
<dbReference type="InterPro" id="IPR036554">
    <property type="entry name" value="GHMP_kinase_C_sf"/>
</dbReference>
<keyword evidence="6 15" id="KW-0418">Kinase</keyword>
<keyword evidence="4" id="KW-0479">Metal-binding</keyword>
<reference evidence="15 16" key="1">
    <citation type="submission" date="2019-02" db="EMBL/GenBank/DDBJ databases">
        <title>Deep-cultivation of Planctomycetes and their phenomic and genomic characterization uncovers novel biology.</title>
        <authorList>
            <person name="Wiegand S."/>
            <person name="Jogler M."/>
            <person name="Boedeker C."/>
            <person name="Pinto D."/>
            <person name="Vollmers J."/>
            <person name="Rivas-Marin E."/>
            <person name="Kohn T."/>
            <person name="Peeters S.H."/>
            <person name="Heuer A."/>
            <person name="Rast P."/>
            <person name="Oberbeckmann S."/>
            <person name="Bunk B."/>
            <person name="Jeske O."/>
            <person name="Meyerdierks A."/>
            <person name="Storesund J.E."/>
            <person name="Kallscheuer N."/>
            <person name="Luecker S."/>
            <person name="Lage O.M."/>
            <person name="Pohl T."/>
            <person name="Merkel B.J."/>
            <person name="Hornburger P."/>
            <person name="Mueller R.-W."/>
            <person name="Bruemmer F."/>
            <person name="Labrenz M."/>
            <person name="Spormann A.M."/>
            <person name="Op Den Camp H."/>
            <person name="Overmann J."/>
            <person name="Amann R."/>
            <person name="Jetten M.S.M."/>
            <person name="Mascher T."/>
            <person name="Medema M.H."/>
            <person name="Devos D.P."/>
            <person name="Kaster A.-K."/>
            <person name="Ovreas L."/>
            <person name="Rohde M."/>
            <person name="Galperin M.Y."/>
            <person name="Jogler C."/>
        </authorList>
    </citation>
    <scope>NUCLEOTIDE SEQUENCE [LARGE SCALE GENOMIC DNA]</scope>
    <source>
        <strain evidence="15 16">Pla100</strain>
    </source>
</reference>
<dbReference type="Pfam" id="PF10509">
    <property type="entry name" value="GalKase_gal_bdg"/>
    <property type="match status" value="1"/>
</dbReference>
<evidence type="ECO:0000256" key="1">
    <source>
        <dbReference type="ARBA" id="ARBA00006566"/>
    </source>
</evidence>
<feature type="domain" description="GHMP kinase N-terminal" evidence="12">
    <location>
        <begin position="119"/>
        <end position="206"/>
    </location>
</feature>
<keyword evidence="16" id="KW-1185">Reference proteome</keyword>
<dbReference type="FunFam" id="3.30.70.890:FF:000001">
    <property type="entry name" value="Galactokinase"/>
    <property type="match status" value="1"/>
</dbReference>
<keyword evidence="2" id="KW-0963">Cytoplasm</keyword>
<evidence type="ECO:0000256" key="6">
    <source>
        <dbReference type="ARBA" id="ARBA00022777"/>
    </source>
</evidence>
<feature type="domain" description="Galactokinase N-terminal" evidence="14">
    <location>
        <begin position="33"/>
        <end position="79"/>
    </location>
</feature>
<dbReference type="PIRSF" id="PIRSF000530">
    <property type="entry name" value="Galactokinase"/>
    <property type="match status" value="1"/>
</dbReference>
<dbReference type="PANTHER" id="PTHR10457:SF7">
    <property type="entry name" value="GALACTOKINASE-RELATED"/>
    <property type="match status" value="1"/>
</dbReference>
<evidence type="ECO:0000313" key="16">
    <source>
        <dbReference type="Proteomes" id="UP000316213"/>
    </source>
</evidence>
<dbReference type="GO" id="GO:0004335">
    <property type="term" value="F:galactokinase activity"/>
    <property type="evidence" value="ECO:0007669"/>
    <property type="project" value="UniProtKB-UniRule"/>
</dbReference>
<keyword evidence="9" id="KW-0299">Galactose metabolism</keyword>
<evidence type="ECO:0000259" key="13">
    <source>
        <dbReference type="Pfam" id="PF08544"/>
    </source>
</evidence>
<dbReference type="PRINTS" id="PR00473">
    <property type="entry name" value="GALCTOKINASE"/>
</dbReference>
<dbReference type="SUPFAM" id="SSF55060">
    <property type="entry name" value="GHMP Kinase, C-terminal domain"/>
    <property type="match status" value="1"/>
</dbReference>
<evidence type="ECO:0000256" key="7">
    <source>
        <dbReference type="ARBA" id="ARBA00022840"/>
    </source>
</evidence>
<dbReference type="SUPFAM" id="SSF54211">
    <property type="entry name" value="Ribosomal protein S5 domain 2-like"/>
    <property type="match status" value="1"/>
</dbReference>
<organism evidence="15 16">
    <name type="scientific">Neorhodopirellula pilleata</name>
    <dbReference type="NCBI Taxonomy" id="2714738"/>
    <lineage>
        <taxon>Bacteria</taxon>
        <taxon>Pseudomonadati</taxon>
        <taxon>Planctomycetota</taxon>
        <taxon>Planctomycetia</taxon>
        <taxon>Pirellulales</taxon>
        <taxon>Pirellulaceae</taxon>
        <taxon>Neorhodopirellula</taxon>
    </lineage>
</organism>
<protein>
    <recommendedName>
        <fullName evidence="11">Galactokinase</fullName>
        <ecNumber evidence="11">2.7.1.6</ecNumber>
    </recommendedName>
</protein>
<dbReference type="OrthoDB" id="250531at2"/>
<dbReference type="GO" id="GO:0006012">
    <property type="term" value="P:galactose metabolic process"/>
    <property type="evidence" value="ECO:0007669"/>
    <property type="project" value="UniProtKB-UniRule"/>
</dbReference>
<keyword evidence="10" id="KW-0119">Carbohydrate metabolism</keyword>
<dbReference type="InterPro" id="IPR000705">
    <property type="entry name" value="Galactokinase"/>
</dbReference>
<dbReference type="Pfam" id="PF08544">
    <property type="entry name" value="GHMP_kinases_C"/>
    <property type="match status" value="1"/>
</dbReference>
<evidence type="ECO:0000256" key="11">
    <source>
        <dbReference type="NCBIfam" id="TIGR00131"/>
    </source>
</evidence>
<keyword evidence="5" id="KW-0547">Nucleotide-binding</keyword>
<accession>A0A5C5ZJH0</accession>
<dbReference type="Gene3D" id="3.30.70.890">
    <property type="entry name" value="GHMP kinase, C-terminal domain"/>
    <property type="match status" value="1"/>
</dbReference>
<dbReference type="InterPro" id="IPR014721">
    <property type="entry name" value="Ribsml_uS5_D2-typ_fold_subgr"/>
</dbReference>
<dbReference type="PANTHER" id="PTHR10457">
    <property type="entry name" value="MEVALONATE KINASE/GALACTOKINASE"/>
    <property type="match status" value="1"/>
</dbReference>
<evidence type="ECO:0000256" key="8">
    <source>
        <dbReference type="ARBA" id="ARBA00022842"/>
    </source>
</evidence>
<dbReference type="GO" id="GO:0005524">
    <property type="term" value="F:ATP binding"/>
    <property type="evidence" value="ECO:0007669"/>
    <property type="project" value="UniProtKB-UniRule"/>
</dbReference>
<dbReference type="GO" id="GO:0046872">
    <property type="term" value="F:metal ion binding"/>
    <property type="evidence" value="ECO:0007669"/>
    <property type="project" value="UniProtKB-KW"/>
</dbReference>
<sequence length="413" mass="44963">MNVAETQPTAAPSRSHHSTCSLNELVQKACQWHVERYQVEPEHVVAAPGRVNLIGEHIDYNDGYVMPMAIERYVVMTASTNRQQNSTASARLYSNDLSETINIPLDRSLQQASGGWASYVEGVVAGFLERFGSIPAFDGVVASDVPIGGGLSSSAALEVATATMLEALTGHRMELTDKALLCQQAEHRFAGVPCGVMDQFSSVFGKPDELMLLDCRSNDITAVPFADDAMTVLIVNSCVKHNLTGGEYATRRRQCEETLAVLGSESWRDVRLADLENAQPDLTDEQFRRGRHVVTEIIRTGKAADAFANGRWSDVGHAMYASHESLRDDFEVSCQELDQLVEIARSMDASEGVIGSRMTGGGFGGCTVTLVKTENVARVQNHLLNEYKRRSGIRGEAFSSRPALGAHAIAITR</sequence>
<dbReference type="InterPro" id="IPR006203">
    <property type="entry name" value="GHMP_knse_ATP-bd_CS"/>
</dbReference>
<dbReference type="EC" id="2.7.1.6" evidence="11"/>
<dbReference type="PROSITE" id="PS00627">
    <property type="entry name" value="GHMP_KINASES_ATP"/>
    <property type="match status" value="1"/>
</dbReference>
<gene>
    <name evidence="15" type="primary">galK</name>
    <name evidence="15" type="ORF">Pla100_59980</name>
</gene>
<dbReference type="EMBL" id="SJPM01000030">
    <property type="protein sequence ID" value="TWT86971.1"/>
    <property type="molecule type" value="Genomic_DNA"/>
</dbReference>
<dbReference type="FunFam" id="3.30.230.10:FF:000017">
    <property type="entry name" value="Galactokinase"/>
    <property type="match status" value="1"/>
</dbReference>
<keyword evidence="8" id="KW-0460">Magnesium</keyword>
<evidence type="ECO:0000259" key="14">
    <source>
        <dbReference type="Pfam" id="PF10509"/>
    </source>
</evidence>
<evidence type="ECO:0000313" key="15">
    <source>
        <dbReference type="EMBL" id="TWT86971.1"/>
    </source>
</evidence>
<dbReference type="Proteomes" id="UP000316213">
    <property type="component" value="Unassembled WGS sequence"/>
</dbReference>
<name>A0A5C5ZJH0_9BACT</name>
<dbReference type="Gene3D" id="3.30.230.10">
    <property type="match status" value="1"/>
</dbReference>
<evidence type="ECO:0000256" key="9">
    <source>
        <dbReference type="ARBA" id="ARBA00023144"/>
    </source>
</evidence>